<reference evidence="1 2" key="1">
    <citation type="submission" date="2018-04" db="EMBL/GenBank/DDBJ databases">
        <title>Genome of Nocardioides gansuensis WSJ-1.</title>
        <authorList>
            <person name="Wu S."/>
            <person name="Wang G."/>
        </authorList>
    </citation>
    <scope>NUCLEOTIDE SEQUENCE [LARGE SCALE GENOMIC DNA]</scope>
    <source>
        <strain evidence="1 2">WSJ-1</strain>
    </source>
</reference>
<accession>A0A2T8F4I8</accession>
<dbReference type="RefSeq" id="WP_116574633.1">
    <property type="nucleotide sequence ID" value="NZ_QDGZ01000019.1"/>
</dbReference>
<dbReference type="CDD" id="cd07812">
    <property type="entry name" value="SRPBCC"/>
    <property type="match status" value="1"/>
</dbReference>
<dbReference type="OrthoDB" id="4483486at2"/>
<dbReference type="AlphaFoldDB" id="A0A2T8F4I8"/>
<gene>
    <name evidence="1" type="ORF">DDE18_22330</name>
</gene>
<organism evidence="1 2">
    <name type="scientific">Nocardioides gansuensis</name>
    <dbReference type="NCBI Taxonomy" id="2138300"/>
    <lineage>
        <taxon>Bacteria</taxon>
        <taxon>Bacillati</taxon>
        <taxon>Actinomycetota</taxon>
        <taxon>Actinomycetes</taxon>
        <taxon>Propionibacteriales</taxon>
        <taxon>Nocardioidaceae</taxon>
        <taxon>Nocardioides</taxon>
    </lineage>
</organism>
<dbReference type="InterPro" id="IPR019587">
    <property type="entry name" value="Polyketide_cyclase/dehydratase"/>
</dbReference>
<dbReference type="Proteomes" id="UP000246018">
    <property type="component" value="Unassembled WGS sequence"/>
</dbReference>
<comment type="caution">
    <text evidence="1">The sequence shown here is derived from an EMBL/GenBank/DDBJ whole genome shotgun (WGS) entry which is preliminary data.</text>
</comment>
<keyword evidence="2" id="KW-1185">Reference proteome</keyword>
<dbReference type="InterPro" id="IPR023393">
    <property type="entry name" value="START-like_dom_sf"/>
</dbReference>
<proteinExistence type="predicted"/>
<protein>
    <submittedName>
        <fullName evidence="1">Polyketide cyclase</fullName>
    </submittedName>
</protein>
<evidence type="ECO:0000313" key="1">
    <source>
        <dbReference type="EMBL" id="PVG80599.1"/>
    </source>
</evidence>
<evidence type="ECO:0000313" key="2">
    <source>
        <dbReference type="Proteomes" id="UP000246018"/>
    </source>
</evidence>
<dbReference type="Pfam" id="PF10604">
    <property type="entry name" value="Polyketide_cyc2"/>
    <property type="match status" value="1"/>
</dbReference>
<name>A0A2T8F4I8_9ACTN</name>
<dbReference type="EMBL" id="QDGZ01000019">
    <property type="protein sequence ID" value="PVG80599.1"/>
    <property type="molecule type" value="Genomic_DNA"/>
</dbReference>
<dbReference type="SUPFAM" id="SSF55961">
    <property type="entry name" value="Bet v1-like"/>
    <property type="match status" value="1"/>
</dbReference>
<dbReference type="Gene3D" id="3.30.530.20">
    <property type="match status" value="1"/>
</dbReference>
<sequence length="163" mass="18105">MTEHHVSVQRTIAAPVEDVWTVIDNTARYAEWVDGAFEVRRHHGAAVVGRTYEERNRTIGPLTTISTWTVQQVEPKALRVDTGEGFAPLKNLTSTFRFVSVDDGRATEMTYEVTFRLSLGPLGRLVGAVLSKSLAAELARSMANLDELLRSERPLPGEGRRLS</sequence>